<dbReference type="Proteomes" id="UP000815677">
    <property type="component" value="Unassembled WGS sequence"/>
</dbReference>
<dbReference type="EMBL" id="DF839759">
    <property type="protein sequence ID" value="GAT44473.1"/>
    <property type="molecule type" value="Genomic_DNA"/>
</dbReference>
<proteinExistence type="predicted"/>
<evidence type="ECO:0000313" key="2">
    <source>
        <dbReference type="Proteomes" id="UP000815677"/>
    </source>
</evidence>
<sequence length="90" mass="9709">MLAVLTPVIVALDVLLPRRESLLDKAVRELPRPGSVLQRGPSEMSRVAVLYRSLREDERAKAVVATGISSVPEAPVLSPASLAPKSRARK</sequence>
<organism evidence="1 2">
    <name type="scientific">Mycena chlorophos</name>
    <name type="common">Agaric fungus</name>
    <name type="synonym">Agaricus chlorophos</name>
    <dbReference type="NCBI Taxonomy" id="658473"/>
    <lineage>
        <taxon>Eukaryota</taxon>
        <taxon>Fungi</taxon>
        <taxon>Dikarya</taxon>
        <taxon>Basidiomycota</taxon>
        <taxon>Agaricomycotina</taxon>
        <taxon>Agaricomycetes</taxon>
        <taxon>Agaricomycetidae</taxon>
        <taxon>Agaricales</taxon>
        <taxon>Marasmiineae</taxon>
        <taxon>Mycenaceae</taxon>
        <taxon>Mycena</taxon>
    </lineage>
</organism>
<reference evidence="1" key="1">
    <citation type="submission" date="2014-09" db="EMBL/GenBank/DDBJ databases">
        <title>Genome sequence of the luminous mushroom Mycena chlorophos for searching fungal bioluminescence genes.</title>
        <authorList>
            <person name="Tanaka Y."/>
            <person name="Kasuga D."/>
            <person name="Oba Y."/>
            <person name="Hase S."/>
            <person name="Sato K."/>
            <person name="Oba Y."/>
            <person name="Sakakibara Y."/>
        </authorList>
    </citation>
    <scope>NUCLEOTIDE SEQUENCE</scope>
</reference>
<name>A0ABQ0KZY3_MYCCL</name>
<gene>
    <name evidence="1" type="ORF">MCHLO_02094</name>
</gene>
<evidence type="ECO:0000313" key="1">
    <source>
        <dbReference type="EMBL" id="GAT44473.1"/>
    </source>
</evidence>
<keyword evidence="2" id="KW-1185">Reference proteome</keyword>
<accession>A0ABQ0KZY3</accession>
<protein>
    <submittedName>
        <fullName evidence="1">Uncharacterized protein</fullName>
    </submittedName>
</protein>